<protein>
    <submittedName>
        <fullName evidence="7">ABC transporter ATP-binding protein</fullName>
    </submittedName>
</protein>
<organism evidence="7 8">
    <name type="scientific">Glacieibacterium arshaanense</name>
    <dbReference type="NCBI Taxonomy" id="2511025"/>
    <lineage>
        <taxon>Bacteria</taxon>
        <taxon>Pseudomonadati</taxon>
        <taxon>Pseudomonadota</taxon>
        <taxon>Alphaproteobacteria</taxon>
        <taxon>Sphingomonadales</taxon>
        <taxon>Sphingosinicellaceae</taxon>
        <taxon>Glacieibacterium</taxon>
    </lineage>
</organism>
<dbReference type="Proteomes" id="UP000297737">
    <property type="component" value="Unassembled WGS sequence"/>
</dbReference>
<dbReference type="Gene3D" id="3.40.50.300">
    <property type="entry name" value="P-loop containing nucleotide triphosphate hydrolases"/>
    <property type="match status" value="1"/>
</dbReference>
<dbReference type="PROSITE" id="PS50893">
    <property type="entry name" value="ABC_TRANSPORTER_2"/>
    <property type="match status" value="1"/>
</dbReference>
<evidence type="ECO:0000256" key="2">
    <source>
        <dbReference type="ARBA" id="ARBA00022741"/>
    </source>
</evidence>
<dbReference type="GO" id="GO:0005524">
    <property type="term" value="F:ATP binding"/>
    <property type="evidence" value="ECO:0007669"/>
    <property type="project" value="UniProtKB-KW"/>
</dbReference>
<dbReference type="AlphaFoldDB" id="A0A4Y9ESZ5"/>
<name>A0A4Y9ESZ5_9SPHN</name>
<evidence type="ECO:0000256" key="3">
    <source>
        <dbReference type="ARBA" id="ARBA00022840"/>
    </source>
</evidence>
<dbReference type="PANTHER" id="PTHR42794">
    <property type="entry name" value="HEMIN IMPORT ATP-BINDING PROTEIN HMUV"/>
    <property type="match status" value="1"/>
</dbReference>
<keyword evidence="8" id="KW-1185">Reference proteome</keyword>
<dbReference type="GO" id="GO:0016887">
    <property type="term" value="F:ATP hydrolysis activity"/>
    <property type="evidence" value="ECO:0007669"/>
    <property type="project" value="InterPro"/>
</dbReference>
<dbReference type="PANTHER" id="PTHR42794:SF1">
    <property type="entry name" value="HEMIN IMPORT ATP-BINDING PROTEIN HMUV"/>
    <property type="match status" value="1"/>
</dbReference>
<keyword evidence="1" id="KW-0813">Transport</keyword>
<accession>A0A4Y9ESZ5</accession>
<gene>
    <name evidence="7" type="ORF">EUV02_04930</name>
</gene>
<dbReference type="OrthoDB" id="9810077at2"/>
<dbReference type="SUPFAM" id="SSF52540">
    <property type="entry name" value="P-loop containing nucleoside triphosphate hydrolases"/>
    <property type="match status" value="1"/>
</dbReference>
<comment type="caution">
    <text evidence="7">The sequence shown here is derived from an EMBL/GenBank/DDBJ whole genome shotgun (WGS) entry which is preliminary data.</text>
</comment>
<evidence type="ECO:0000313" key="7">
    <source>
        <dbReference type="EMBL" id="TFU06339.1"/>
    </source>
</evidence>
<dbReference type="InterPro" id="IPR003439">
    <property type="entry name" value="ABC_transporter-like_ATP-bd"/>
</dbReference>
<evidence type="ECO:0000256" key="5">
    <source>
        <dbReference type="ARBA" id="ARBA00037066"/>
    </source>
</evidence>
<proteinExistence type="predicted"/>
<keyword evidence="2" id="KW-0547">Nucleotide-binding</keyword>
<feature type="domain" description="ABC transporter" evidence="6">
    <location>
        <begin position="3"/>
        <end position="226"/>
    </location>
</feature>
<comment type="function">
    <text evidence="5">Part of the ABC transporter complex HmuTUV involved in hemin import. Responsible for energy coupling to the transport system.</text>
</comment>
<evidence type="ECO:0000256" key="4">
    <source>
        <dbReference type="ARBA" id="ARBA00022967"/>
    </source>
</evidence>
<dbReference type="InterPro" id="IPR003593">
    <property type="entry name" value="AAA+_ATPase"/>
</dbReference>
<dbReference type="RefSeq" id="WP_135245062.1">
    <property type="nucleotide sequence ID" value="NZ_SIHO01000001.1"/>
</dbReference>
<dbReference type="CDD" id="cd03214">
    <property type="entry name" value="ABC_Iron-Siderophores_B12_Hemin"/>
    <property type="match status" value="1"/>
</dbReference>
<dbReference type="SMART" id="SM00382">
    <property type="entry name" value="AAA"/>
    <property type="match status" value="1"/>
</dbReference>
<dbReference type="EMBL" id="SIHO01000001">
    <property type="protein sequence ID" value="TFU06339.1"/>
    <property type="molecule type" value="Genomic_DNA"/>
</dbReference>
<keyword evidence="4" id="KW-1278">Translocase</keyword>
<dbReference type="Pfam" id="PF00005">
    <property type="entry name" value="ABC_tran"/>
    <property type="match status" value="1"/>
</dbReference>
<evidence type="ECO:0000256" key="1">
    <source>
        <dbReference type="ARBA" id="ARBA00022448"/>
    </source>
</evidence>
<keyword evidence="3 7" id="KW-0067">ATP-binding</keyword>
<reference evidence="7 8" key="1">
    <citation type="submission" date="2019-02" db="EMBL/GenBank/DDBJ databases">
        <title>Polymorphobacter sp. isolated from the lake at the Tibet of China.</title>
        <authorList>
            <person name="Li A."/>
        </authorList>
    </citation>
    <scope>NUCLEOTIDE SEQUENCE [LARGE SCALE GENOMIC DNA]</scope>
    <source>
        <strain evidence="7 8">DJ1R-1</strain>
    </source>
</reference>
<sequence length="235" mass="24747">MMLDVNGLARPPILAPLSFSIAAGELVGLVGPNGAGKTTLLRALAGLTTGPGTVRIDGTTLTEMPARVRARRLAWLPADRGTVWPMRGRDIVALGMMPLGVRDEAAIDAALAAVDANGFADRDVQTLSTGERARVLLARALVARPELLLLDEPIANLDPEHRLGVLDALRGEAARGAAVVVALHDLDLAAARCDRLLLLDCGRLIADGPPDAVLTAATLAQVFKVRRDETGWQRA</sequence>
<evidence type="ECO:0000313" key="8">
    <source>
        <dbReference type="Proteomes" id="UP000297737"/>
    </source>
</evidence>
<dbReference type="InterPro" id="IPR027417">
    <property type="entry name" value="P-loop_NTPase"/>
</dbReference>
<evidence type="ECO:0000259" key="6">
    <source>
        <dbReference type="PROSITE" id="PS50893"/>
    </source>
</evidence>